<dbReference type="RefSeq" id="WP_120569111.1">
    <property type="nucleotide sequence ID" value="NZ_CP024087.1"/>
</dbReference>
<gene>
    <name evidence="1" type="ORF">CSH63_04210</name>
</gene>
<evidence type="ECO:0000313" key="2">
    <source>
        <dbReference type="Proteomes" id="UP000267804"/>
    </source>
</evidence>
<organism evidence="1 2">
    <name type="scientific">Micromonospora tulbaghiae</name>
    <dbReference type="NCBI Taxonomy" id="479978"/>
    <lineage>
        <taxon>Bacteria</taxon>
        <taxon>Bacillati</taxon>
        <taxon>Actinomycetota</taxon>
        <taxon>Actinomycetes</taxon>
        <taxon>Micromonosporales</taxon>
        <taxon>Micromonosporaceae</taxon>
        <taxon>Micromonospora</taxon>
    </lineage>
</organism>
<name>A0A386WF10_9ACTN</name>
<protein>
    <submittedName>
        <fullName evidence="1">Uncharacterized protein</fullName>
    </submittedName>
</protein>
<accession>A0A386WF10</accession>
<dbReference type="AlphaFoldDB" id="A0A386WF10"/>
<proteinExistence type="predicted"/>
<dbReference type="Proteomes" id="UP000267804">
    <property type="component" value="Chromosome"/>
</dbReference>
<sequence length="152" mass="16117">MVEADVTDGVIDRLLLALAAQLALSEGQALSGGAAEALADLSRAEAEQIFGQAGHLVHYGADTEPLESLIHAISAVLRTEAPADAPFKPGDEVRLVGALPEALSKYDETWLRQISFTVRYAGRGPMIDVQSDLTEDYIVATVPAAAVEHLPR</sequence>
<reference evidence="1 2" key="1">
    <citation type="submission" date="2017-10" db="EMBL/GenBank/DDBJ databases">
        <title>Integration of genomic and chemical information greatly accelerates assignment of the full stereostructure of myelolactone, a potent inhibitor of myeloma from a marine-derived Micromonospora.</title>
        <authorList>
            <person name="Kim M.C."/>
            <person name="Machado H."/>
            <person name="Jensen P.R."/>
            <person name="Fenical W."/>
        </authorList>
    </citation>
    <scope>NUCLEOTIDE SEQUENCE [LARGE SCALE GENOMIC DNA]</scope>
    <source>
        <strain evidence="1 2">CNY-010</strain>
    </source>
</reference>
<evidence type="ECO:0000313" key="1">
    <source>
        <dbReference type="EMBL" id="AYF26681.1"/>
    </source>
</evidence>
<dbReference type="EMBL" id="CP024087">
    <property type="protein sequence ID" value="AYF26681.1"/>
    <property type="molecule type" value="Genomic_DNA"/>
</dbReference>
<dbReference type="KEGG" id="mtua:CSH63_04210"/>